<keyword evidence="2" id="KW-0812">Transmembrane</keyword>
<keyword evidence="2" id="KW-1133">Transmembrane helix</keyword>
<reference evidence="4 5" key="1">
    <citation type="submission" date="2016-05" db="EMBL/GenBank/DDBJ databases">
        <title>Nuclear genome of Blastocystis sp. subtype 1 NandII.</title>
        <authorList>
            <person name="Gentekaki E."/>
            <person name="Curtis B."/>
            <person name="Stairs C."/>
            <person name="Eme L."/>
            <person name="Herman E."/>
            <person name="Klimes V."/>
            <person name="Arias M.C."/>
            <person name="Elias M."/>
            <person name="Hilliou F."/>
            <person name="Klute M."/>
            <person name="Malik S.-B."/>
            <person name="Pightling A."/>
            <person name="Rachubinski R."/>
            <person name="Salas D."/>
            <person name="Schlacht A."/>
            <person name="Suga H."/>
            <person name="Archibald J."/>
            <person name="Ball S.G."/>
            <person name="Clark G."/>
            <person name="Dacks J."/>
            <person name="Van Der Giezen M."/>
            <person name="Tsaousis A."/>
            <person name="Roger A."/>
        </authorList>
    </citation>
    <scope>NUCLEOTIDE SEQUENCE [LARGE SCALE GENOMIC DNA]</scope>
    <source>
        <strain evidence="5">ATCC 50177 / NandII</strain>
    </source>
</reference>
<dbReference type="GO" id="GO:0005096">
    <property type="term" value="F:GTPase activator activity"/>
    <property type="evidence" value="ECO:0007669"/>
    <property type="project" value="TreeGrafter"/>
</dbReference>
<evidence type="ECO:0000256" key="2">
    <source>
        <dbReference type="SAM" id="Phobius"/>
    </source>
</evidence>
<dbReference type="PANTHER" id="PTHR47219:SF20">
    <property type="entry name" value="TBC1 DOMAIN FAMILY MEMBER 2B"/>
    <property type="match status" value="1"/>
</dbReference>
<evidence type="ECO:0000256" key="1">
    <source>
        <dbReference type="SAM" id="MobiDB-lite"/>
    </source>
</evidence>
<sequence length="576" mass="66283">MEITNRTLTTGACIEVGDVLFCVNDIYITPTRKDASMFDEIEKVIGSSESCTMRLIHKKGIIIPQNVFSQIIITDDKIKFTVGRNITGDCNVIQTVNKVAKQYLVGSVLCGMNEKVVLNAPVETVNEGFAHHRLPLVLLIASPIHTSLVDHDAISEFMKPYVSVLIEGKNAIQANKDHADPFRRLVQLPEVPSSGTPSGASEIEEERDESSEWYVEEMDEGVDCYMFPRTMGYLVLEQQYLISVKAEQEARDQQWQAFIQRIGGVESLSFHLTRQSGNRWKLFNVTQEDRNRDTLRQLIHAGIPQFLRGDVWYYLSGAHEMREASEASYQELAKREVDAELKRIVDLDLPRTFANNRLFSQDSKVETPYTDMLRSMLYALSHYRADIKYCQGFNYIAALLLLVQHDDEKAFWTLAAILEHLFPRDYFNEKLTGARIDQRVMEMLVDRQIPRLQERLREGGFQLAVFTLPWFICLFINTLPFITVMRVWDVIMFEGDKALIRIALALLSIGERDLLKCHDFSEFSTAFKQLGALVFDADNLLDVAYQKKVAEGAEQKVIFFRRKELEAWRKKYREEL</sequence>
<dbReference type="Pfam" id="PF00566">
    <property type="entry name" value="RabGAP-TBC"/>
    <property type="match status" value="1"/>
</dbReference>
<organism evidence="4 5">
    <name type="scientific">Blastocystis sp. subtype 1 (strain ATCC 50177 / NandII)</name>
    <dbReference type="NCBI Taxonomy" id="478820"/>
    <lineage>
        <taxon>Eukaryota</taxon>
        <taxon>Sar</taxon>
        <taxon>Stramenopiles</taxon>
        <taxon>Bigyra</taxon>
        <taxon>Opalozoa</taxon>
        <taxon>Opalinata</taxon>
        <taxon>Blastocystidae</taxon>
        <taxon>Blastocystis</taxon>
    </lineage>
</organism>
<feature type="compositionally biased region" description="Acidic residues" evidence="1">
    <location>
        <begin position="202"/>
        <end position="211"/>
    </location>
</feature>
<dbReference type="FunFam" id="1.10.8.270:FF:000016">
    <property type="entry name" value="TBC1 domain family member 2A"/>
    <property type="match status" value="1"/>
</dbReference>
<dbReference type="STRING" id="478820.A0A196SAS9"/>
<dbReference type="AlphaFoldDB" id="A0A196SAS9"/>
<dbReference type="SMART" id="SM00164">
    <property type="entry name" value="TBC"/>
    <property type="match status" value="1"/>
</dbReference>
<evidence type="ECO:0000313" key="4">
    <source>
        <dbReference type="EMBL" id="OAO14155.1"/>
    </source>
</evidence>
<dbReference type="Proteomes" id="UP000078348">
    <property type="component" value="Unassembled WGS sequence"/>
</dbReference>
<dbReference type="SUPFAM" id="SSF47923">
    <property type="entry name" value="Ypt/Rab-GAP domain of gyp1p"/>
    <property type="match status" value="2"/>
</dbReference>
<keyword evidence="5" id="KW-1185">Reference proteome</keyword>
<protein>
    <submittedName>
        <fullName evidence="4">RabGAP/TBC domain-containing protein</fullName>
    </submittedName>
</protein>
<dbReference type="Gene3D" id="1.10.10.750">
    <property type="entry name" value="Ypt/Rab-GAP domain of gyp1p, domain 1"/>
    <property type="match status" value="1"/>
</dbReference>
<dbReference type="InterPro" id="IPR035969">
    <property type="entry name" value="Rab-GAP_TBC_sf"/>
</dbReference>
<dbReference type="Gene3D" id="1.10.8.270">
    <property type="entry name" value="putative rabgap domain of human tbc1 domain family member 14 like domains"/>
    <property type="match status" value="1"/>
</dbReference>
<feature type="transmembrane region" description="Helical" evidence="2">
    <location>
        <begin position="461"/>
        <end position="482"/>
    </location>
</feature>
<dbReference type="PROSITE" id="PS50086">
    <property type="entry name" value="TBC_RABGAP"/>
    <property type="match status" value="1"/>
</dbReference>
<evidence type="ECO:0000313" key="5">
    <source>
        <dbReference type="Proteomes" id="UP000078348"/>
    </source>
</evidence>
<feature type="region of interest" description="Disordered" evidence="1">
    <location>
        <begin position="189"/>
        <end position="211"/>
    </location>
</feature>
<feature type="domain" description="Rab-GAP TBC" evidence="3">
    <location>
        <begin position="302"/>
        <end position="495"/>
    </location>
</feature>
<comment type="caution">
    <text evidence="4">The sequence shown here is derived from an EMBL/GenBank/DDBJ whole genome shotgun (WGS) entry which is preliminary data.</text>
</comment>
<evidence type="ECO:0000259" key="3">
    <source>
        <dbReference type="PROSITE" id="PS50086"/>
    </source>
</evidence>
<keyword evidence="2" id="KW-0472">Membrane</keyword>
<dbReference type="PANTHER" id="PTHR47219">
    <property type="entry name" value="RAB GTPASE-ACTIVATING PROTEIN 1-LIKE"/>
    <property type="match status" value="1"/>
</dbReference>
<proteinExistence type="predicted"/>
<dbReference type="EMBL" id="LXWW01000285">
    <property type="protein sequence ID" value="OAO14155.1"/>
    <property type="molecule type" value="Genomic_DNA"/>
</dbReference>
<gene>
    <name evidence="4" type="ORF">AV274_4149</name>
</gene>
<dbReference type="GO" id="GO:0031267">
    <property type="term" value="F:small GTPase binding"/>
    <property type="evidence" value="ECO:0007669"/>
    <property type="project" value="TreeGrafter"/>
</dbReference>
<dbReference type="InterPro" id="IPR050302">
    <property type="entry name" value="Rab_GAP_TBC_domain"/>
</dbReference>
<dbReference type="OrthoDB" id="294251at2759"/>
<dbReference type="InterPro" id="IPR000195">
    <property type="entry name" value="Rab-GAP-TBC_dom"/>
</dbReference>
<name>A0A196SAS9_BLAHN</name>
<accession>A0A196SAS9</accession>
<dbReference type="Gene3D" id="1.10.472.80">
    <property type="entry name" value="Ypt/Rab-GAP domain of gyp1p, domain 3"/>
    <property type="match status" value="1"/>
</dbReference>